<accession>A0A397V9F1</accession>
<reference evidence="1 2" key="1">
    <citation type="submission" date="2018-06" db="EMBL/GenBank/DDBJ databases">
        <title>Comparative genomics reveals the genomic features of Rhizophagus irregularis, R. cerebriforme, R. diaphanum and Gigaspora rosea, and their symbiotic lifestyle signature.</title>
        <authorList>
            <person name="Morin E."/>
            <person name="San Clemente H."/>
            <person name="Chen E.C.H."/>
            <person name="De La Providencia I."/>
            <person name="Hainaut M."/>
            <person name="Kuo A."/>
            <person name="Kohler A."/>
            <person name="Murat C."/>
            <person name="Tang N."/>
            <person name="Roy S."/>
            <person name="Loubradou J."/>
            <person name="Henrissat B."/>
            <person name="Grigoriev I.V."/>
            <person name="Corradi N."/>
            <person name="Roux C."/>
            <person name="Martin F.M."/>
        </authorList>
    </citation>
    <scope>NUCLEOTIDE SEQUENCE [LARGE SCALE GENOMIC DNA]</scope>
    <source>
        <strain evidence="1 2">DAOM 194757</strain>
    </source>
</reference>
<keyword evidence="2" id="KW-1185">Reference proteome</keyword>
<comment type="caution">
    <text evidence="1">The sequence shown here is derived from an EMBL/GenBank/DDBJ whole genome shotgun (WGS) entry which is preliminary data.</text>
</comment>
<dbReference type="Proteomes" id="UP000266673">
    <property type="component" value="Unassembled WGS sequence"/>
</dbReference>
<proteinExistence type="predicted"/>
<dbReference type="EMBL" id="QKWP01000715">
    <property type="protein sequence ID" value="RIB15916.1"/>
    <property type="molecule type" value="Genomic_DNA"/>
</dbReference>
<organism evidence="1 2">
    <name type="scientific">Gigaspora rosea</name>
    <dbReference type="NCBI Taxonomy" id="44941"/>
    <lineage>
        <taxon>Eukaryota</taxon>
        <taxon>Fungi</taxon>
        <taxon>Fungi incertae sedis</taxon>
        <taxon>Mucoromycota</taxon>
        <taxon>Glomeromycotina</taxon>
        <taxon>Glomeromycetes</taxon>
        <taxon>Diversisporales</taxon>
        <taxon>Gigasporaceae</taxon>
        <taxon>Gigaspora</taxon>
    </lineage>
</organism>
<protein>
    <submittedName>
        <fullName evidence="1">Uncharacterized protein</fullName>
    </submittedName>
</protein>
<gene>
    <name evidence="1" type="ORF">C2G38_2191380</name>
</gene>
<sequence>MPCYAEMIVRVKYIKQNVKEDNNLLVVWALGIYPVKWEDYNIEMTLFAQINSEDRDPESQAVFMTVSASAYLMILNKVTESNKCPLKQLEIIKNEFYVYARDINCIDTQFISKRNVSDHNISKNKNMPSSVLDDHKNSSDLKVTNKEHASKCVHIEDFDDFAEDFVVKEGSSDYLGGIKSSLSDSTCLSKFDYDYVKGESHVQNNVHQKSSSRKGKECADRFLCLI</sequence>
<name>A0A397V9F1_9GLOM</name>
<dbReference type="AlphaFoldDB" id="A0A397V9F1"/>
<evidence type="ECO:0000313" key="2">
    <source>
        <dbReference type="Proteomes" id="UP000266673"/>
    </source>
</evidence>
<evidence type="ECO:0000313" key="1">
    <source>
        <dbReference type="EMBL" id="RIB15916.1"/>
    </source>
</evidence>